<dbReference type="RefSeq" id="WP_071153438.1">
    <property type="nucleotide sequence ID" value="NZ_CP019401.1"/>
</dbReference>
<keyword evidence="2" id="KW-1185">Reference proteome</keyword>
<evidence type="ECO:0000313" key="2">
    <source>
        <dbReference type="Proteomes" id="UP000189661"/>
    </source>
</evidence>
<gene>
    <name evidence="1" type="ORF">AJGP001_01810</name>
</gene>
<protein>
    <submittedName>
        <fullName evidence="1">Uncharacterized protein</fullName>
    </submittedName>
</protein>
<name>A0ABM6IPH9_9BACL</name>
<dbReference type="Proteomes" id="UP000189661">
    <property type="component" value="Chromosome"/>
</dbReference>
<proteinExistence type="predicted"/>
<reference evidence="1 2" key="1">
    <citation type="submission" date="2017-01" db="EMBL/GenBank/DDBJ databases">
        <title>Planococcus faecalis genome complete sequence.</title>
        <authorList>
            <person name="Lee P.C."/>
        </authorList>
    </citation>
    <scope>NUCLEOTIDE SEQUENCE [LARGE SCALE GENOMIC DNA]</scope>
    <source>
        <strain evidence="1 2">AJ003</strain>
    </source>
</reference>
<sequence length="67" mass="8124">MMEDKKEKELEERSRLIEPEEIEAEIEPAEKDSKFDKIYSNVASNRYENLQTSYIEMKAKELRKRKK</sequence>
<dbReference type="EMBL" id="CP019401">
    <property type="protein sequence ID" value="AQU78114.1"/>
    <property type="molecule type" value="Genomic_DNA"/>
</dbReference>
<evidence type="ECO:0000313" key="1">
    <source>
        <dbReference type="EMBL" id="AQU78114.1"/>
    </source>
</evidence>
<organism evidence="1 2">
    <name type="scientific">Planococcus faecalis</name>
    <dbReference type="NCBI Taxonomy" id="1598147"/>
    <lineage>
        <taxon>Bacteria</taxon>
        <taxon>Bacillati</taxon>
        <taxon>Bacillota</taxon>
        <taxon>Bacilli</taxon>
        <taxon>Bacillales</taxon>
        <taxon>Caryophanaceae</taxon>
        <taxon>Planococcus</taxon>
    </lineage>
</organism>
<accession>A0ABM6IPH9</accession>